<dbReference type="STRING" id="60175.A0A1V6X906"/>
<evidence type="ECO:0000313" key="3">
    <source>
        <dbReference type="Proteomes" id="UP000191691"/>
    </source>
</evidence>
<dbReference type="AlphaFoldDB" id="A0A1V6X906"/>
<gene>
    <name evidence="2" type="ORF">PENNAL_c0102G02249</name>
</gene>
<evidence type="ECO:0000313" key="2">
    <source>
        <dbReference type="EMBL" id="OQE71597.1"/>
    </source>
</evidence>
<accession>A0A1V6X906</accession>
<name>A0A1V6X906_PENNA</name>
<sequence length="214" mass="24385">MIEAGMLGWPGPKNNRDLLYSLAFTAEAHSWAIENVKSDEEMNRLSKTQKQAIISSLAGYCVQEKWDDFKGLLPDTVHELINEVLMEALVYKEIFGKLFMNPWWYLDGKMRRSVHGCSIFNPLMASLWGSETNRLANSANVQQAASTLLGTYHKDRRESFVDQFVNDTLSVEPIRWLLRELSSKEDAEAGQKTSPNFHDGNGRCCTHGKYTRPH</sequence>
<organism evidence="2 3">
    <name type="scientific">Penicillium nalgiovense</name>
    <dbReference type="NCBI Taxonomy" id="60175"/>
    <lineage>
        <taxon>Eukaryota</taxon>
        <taxon>Fungi</taxon>
        <taxon>Dikarya</taxon>
        <taxon>Ascomycota</taxon>
        <taxon>Pezizomycotina</taxon>
        <taxon>Eurotiomycetes</taxon>
        <taxon>Eurotiomycetidae</taxon>
        <taxon>Eurotiales</taxon>
        <taxon>Aspergillaceae</taxon>
        <taxon>Penicillium</taxon>
    </lineage>
</organism>
<protein>
    <submittedName>
        <fullName evidence="2">Uncharacterized protein</fullName>
    </submittedName>
</protein>
<dbReference type="Proteomes" id="UP000191691">
    <property type="component" value="Unassembled WGS sequence"/>
</dbReference>
<reference evidence="3" key="1">
    <citation type="journal article" date="2017" name="Nat. Microbiol.">
        <title>Global analysis of biosynthetic gene clusters reveals vast potential of secondary metabolite production in Penicillium species.</title>
        <authorList>
            <person name="Nielsen J.C."/>
            <person name="Grijseels S."/>
            <person name="Prigent S."/>
            <person name="Ji B."/>
            <person name="Dainat J."/>
            <person name="Nielsen K.F."/>
            <person name="Frisvad J.C."/>
            <person name="Workman M."/>
            <person name="Nielsen J."/>
        </authorList>
    </citation>
    <scope>NUCLEOTIDE SEQUENCE [LARGE SCALE GENOMIC DNA]</scope>
    <source>
        <strain evidence="3">IBT 13039</strain>
    </source>
</reference>
<feature type="region of interest" description="Disordered" evidence="1">
    <location>
        <begin position="187"/>
        <end position="214"/>
    </location>
</feature>
<dbReference type="EMBL" id="MOOB01000102">
    <property type="protein sequence ID" value="OQE71597.1"/>
    <property type="molecule type" value="Genomic_DNA"/>
</dbReference>
<comment type="caution">
    <text evidence="2">The sequence shown here is derived from an EMBL/GenBank/DDBJ whole genome shotgun (WGS) entry which is preliminary data.</text>
</comment>
<keyword evidence="3" id="KW-1185">Reference proteome</keyword>
<proteinExistence type="predicted"/>
<evidence type="ECO:0000256" key="1">
    <source>
        <dbReference type="SAM" id="MobiDB-lite"/>
    </source>
</evidence>